<comment type="caution">
    <text evidence="2">The sequence shown here is derived from an EMBL/GenBank/DDBJ whole genome shotgun (WGS) entry which is preliminary data.</text>
</comment>
<proteinExistence type="predicted"/>
<dbReference type="Gene3D" id="1.10.390.10">
    <property type="entry name" value="Neutral Protease Domain 2"/>
    <property type="match status" value="1"/>
</dbReference>
<gene>
    <name evidence="2" type="ORF">GCM10022246_26900</name>
</gene>
<dbReference type="InterPro" id="IPR027268">
    <property type="entry name" value="Peptidase_M4/M1_CTD_sf"/>
</dbReference>
<dbReference type="RefSeq" id="WP_344767870.1">
    <property type="nucleotide sequence ID" value="NZ_BAABAK010000015.1"/>
</dbReference>
<accession>A0ABP7PXQ2</accession>
<evidence type="ECO:0000313" key="3">
    <source>
        <dbReference type="Proteomes" id="UP001501081"/>
    </source>
</evidence>
<sequence>MRRLFYIALITVLGNQAVSAQELYMPRNIKAAYTKGTRSADGKPGKNYWQNHGKYNMDIAVNAETKIVSGKEEIIYSNNSNDTLKTLAIRFVNNLHKPTSPRGGAVSPDFLTTGLNIIAFSVDGETYNVDSKNWGTVGNVKLKKPLAPKSKITVKIDWDYPLSKESGREGQIDPNSFFVAYSYPRISVYDDYNGWDRIPHTDRAEFYNDFNDYIFSVKAPKNYVVYATGDLLNPDEVLQPEFSARLKKSYTSDEVMHIATEQEMKDGKVTQQKDNIWKYKADHITDVTFALSNHYVWDAASVVVDKKTNRRASAQAAYNAITGKDFVNSVKYNQYALDWFSNNWPGIPYPFSKTIAFQGFADMEYPMMVNDSNFGDPVFAQLVQDHEVAHTYFPFYMGINETRYAYMDEGWATTFEYLIGISQRGKEAADKFYKNFRVEKYINDKSTEEDQPVISMSDQVSGVGYGNNSYGKASLSYLALKDMLGDDLFKKALHNYMSNWNGKHPIPWDYFNSMNSGAGQDLNWFFQNWFFTNNYIDLALTKVSLSAGKAVFVIKNEGGFAIPFDIKVTDSEGKTETIHKTPAVWKVNQKEVTMTINTNRKMKSIALDGGIYMDATPADNIYEVK</sequence>
<feature type="domain" description="Peptidase M1 membrane alanine aminopeptidase" evidence="1">
    <location>
        <begin position="383"/>
        <end position="529"/>
    </location>
</feature>
<name>A0ABP7PXQ2_9SPHI</name>
<reference evidence="3" key="1">
    <citation type="journal article" date="2019" name="Int. J. Syst. Evol. Microbiol.">
        <title>The Global Catalogue of Microorganisms (GCM) 10K type strain sequencing project: providing services to taxonomists for standard genome sequencing and annotation.</title>
        <authorList>
            <consortium name="The Broad Institute Genomics Platform"/>
            <consortium name="The Broad Institute Genome Sequencing Center for Infectious Disease"/>
            <person name="Wu L."/>
            <person name="Ma J."/>
        </authorList>
    </citation>
    <scope>NUCLEOTIDE SEQUENCE [LARGE SCALE GENOMIC DNA]</scope>
    <source>
        <strain evidence="3">JCM 17338</strain>
    </source>
</reference>
<keyword evidence="3" id="KW-1185">Reference proteome</keyword>
<evidence type="ECO:0000259" key="1">
    <source>
        <dbReference type="Pfam" id="PF01433"/>
    </source>
</evidence>
<protein>
    <submittedName>
        <fullName evidence="2">M1 family metallopeptidase</fullName>
    </submittedName>
</protein>
<dbReference type="InterPro" id="IPR014782">
    <property type="entry name" value="Peptidase_M1_dom"/>
</dbReference>
<dbReference type="SUPFAM" id="SSF55486">
    <property type="entry name" value="Metalloproteases ('zincins'), catalytic domain"/>
    <property type="match status" value="1"/>
</dbReference>
<organism evidence="2 3">
    <name type="scientific">Pedobacter ginsengiterrae</name>
    <dbReference type="NCBI Taxonomy" id="871696"/>
    <lineage>
        <taxon>Bacteria</taxon>
        <taxon>Pseudomonadati</taxon>
        <taxon>Bacteroidota</taxon>
        <taxon>Sphingobacteriia</taxon>
        <taxon>Sphingobacteriales</taxon>
        <taxon>Sphingobacteriaceae</taxon>
        <taxon>Pedobacter</taxon>
    </lineage>
</organism>
<dbReference type="Proteomes" id="UP001501081">
    <property type="component" value="Unassembled WGS sequence"/>
</dbReference>
<dbReference type="CDD" id="cd09604">
    <property type="entry name" value="M1_APN_like"/>
    <property type="match status" value="1"/>
</dbReference>
<dbReference type="EMBL" id="BAABAK010000015">
    <property type="protein sequence ID" value="GAA3973199.1"/>
    <property type="molecule type" value="Genomic_DNA"/>
</dbReference>
<dbReference type="Pfam" id="PF01433">
    <property type="entry name" value="Peptidase_M1"/>
    <property type="match status" value="1"/>
</dbReference>
<evidence type="ECO:0000313" key="2">
    <source>
        <dbReference type="EMBL" id="GAA3973199.1"/>
    </source>
</evidence>